<dbReference type="RefSeq" id="WP_012634477.1">
    <property type="nucleotide sequence ID" value="NC_011898.1"/>
</dbReference>
<dbReference type="PRINTS" id="PR00958">
    <property type="entry name" value="HOMSERKINASE"/>
</dbReference>
<dbReference type="Gene3D" id="3.30.70.890">
    <property type="entry name" value="GHMP kinase, C-terminal domain"/>
    <property type="match status" value="1"/>
</dbReference>
<feature type="domain" description="GHMP kinase C-terminal" evidence="11">
    <location>
        <begin position="208"/>
        <end position="268"/>
    </location>
</feature>
<dbReference type="EC" id="2.7.1.148" evidence="2 9"/>
<dbReference type="NCBIfam" id="NF011202">
    <property type="entry name" value="PRK14608.1"/>
    <property type="match status" value="1"/>
</dbReference>
<dbReference type="NCBIfam" id="TIGR00154">
    <property type="entry name" value="ispE"/>
    <property type="match status" value="1"/>
</dbReference>
<evidence type="ECO:0000259" key="11">
    <source>
        <dbReference type="Pfam" id="PF08544"/>
    </source>
</evidence>
<dbReference type="InterPro" id="IPR013750">
    <property type="entry name" value="GHMP_kinase_C_dom"/>
</dbReference>
<dbReference type="HAMAP" id="MF_00061">
    <property type="entry name" value="IspE"/>
    <property type="match status" value="1"/>
</dbReference>
<dbReference type="Gene3D" id="3.30.230.10">
    <property type="match status" value="1"/>
</dbReference>
<dbReference type="GO" id="GO:0019288">
    <property type="term" value="P:isopentenyl diphosphate biosynthetic process, methylerythritol 4-phosphate pathway"/>
    <property type="evidence" value="ECO:0007669"/>
    <property type="project" value="UniProtKB-UniRule"/>
</dbReference>
<keyword evidence="4 9" id="KW-0808">Transferase</keyword>
<comment type="pathway">
    <text evidence="9">Isoprenoid biosynthesis; isopentenyl diphosphate biosynthesis via DXP pathway; isopentenyl diphosphate from 1-deoxy-D-xylulose 5-phosphate: step 3/6.</text>
</comment>
<evidence type="ECO:0000256" key="6">
    <source>
        <dbReference type="ARBA" id="ARBA00022777"/>
    </source>
</evidence>
<dbReference type="SUPFAM" id="SSF55060">
    <property type="entry name" value="GHMP Kinase, C-terminal domain"/>
    <property type="match status" value="1"/>
</dbReference>
<evidence type="ECO:0000256" key="9">
    <source>
        <dbReference type="HAMAP-Rule" id="MF_00061"/>
    </source>
</evidence>
<feature type="active site" evidence="9">
    <location>
        <position position="134"/>
    </location>
</feature>
<dbReference type="OrthoDB" id="9809438at2"/>
<proteinExistence type="inferred from homology"/>
<dbReference type="Pfam" id="PF00288">
    <property type="entry name" value="GHMP_kinases_N"/>
    <property type="match status" value="1"/>
</dbReference>
<evidence type="ECO:0000256" key="5">
    <source>
        <dbReference type="ARBA" id="ARBA00022741"/>
    </source>
</evidence>
<dbReference type="InterPro" id="IPR004424">
    <property type="entry name" value="IspE"/>
</dbReference>
<dbReference type="GO" id="GO:0050515">
    <property type="term" value="F:4-(cytidine 5'-diphospho)-2-C-methyl-D-erythritol kinase activity"/>
    <property type="evidence" value="ECO:0007669"/>
    <property type="project" value="UniProtKB-UniRule"/>
</dbReference>
<dbReference type="PANTHER" id="PTHR43527">
    <property type="entry name" value="4-DIPHOSPHOCYTIDYL-2-C-METHYL-D-ERYTHRITOL KINASE, CHLOROPLASTIC"/>
    <property type="match status" value="1"/>
</dbReference>
<keyword evidence="5 9" id="KW-0547">Nucleotide-binding</keyword>
<evidence type="ECO:0000259" key="10">
    <source>
        <dbReference type="Pfam" id="PF00288"/>
    </source>
</evidence>
<evidence type="ECO:0000256" key="8">
    <source>
        <dbReference type="ARBA" id="ARBA00032554"/>
    </source>
</evidence>
<comment type="function">
    <text evidence="9">Catalyzes the phosphorylation of the position 2 hydroxy group of 4-diphosphocytidyl-2C-methyl-D-erythritol.</text>
</comment>
<protein>
    <recommendedName>
        <fullName evidence="3 9">4-diphosphocytidyl-2-C-methyl-D-erythritol kinase</fullName>
        <shortName evidence="9">CMK</shortName>
        <ecNumber evidence="2 9">2.7.1.148</ecNumber>
    </recommendedName>
    <alternativeName>
        <fullName evidence="8 9">4-(cytidine-5'-diphospho)-2-C-methyl-D-erythritol kinase</fullName>
    </alternativeName>
</protein>
<dbReference type="EMBL" id="CP001348">
    <property type="protein sequence ID" value="ACL74410.1"/>
    <property type="molecule type" value="Genomic_DNA"/>
</dbReference>
<dbReference type="SUPFAM" id="SSF54211">
    <property type="entry name" value="Ribosomal protein S5 domain 2-like"/>
    <property type="match status" value="1"/>
</dbReference>
<dbReference type="PANTHER" id="PTHR43527:SF2">
    <property type="entry name" value="4-DIPHOSPHOCYTIDYL-2-C-METHYL-D-ERYTHRITOL KINASE, CHLOROPLASTIC"/>
    <property type="match status" value="1"/>
</dbReference>
<dbReference type="UniPathway" id="UPA00056">
    <property type="reaction ID" value="UER00094"/>
</dbReference>
<feature type="binding site" evidence="9">
    <location>
        <begin position="92"/>
        <end position="102"/>
    </location>
    <ligand>
        <name>ATP</name>
        <dbReference type="ChEBI" id="CHEBI:30616"/>
    </ligand>
</feature>
<keyword evidence="9" id="KW-0414">Isoprene biosynthesis</keyword>
<evidence type="ECO:0000313" key="12">
    <source>
        <dbReference type="EMBL" id="ACL74410.1"/>
    </source>
</evidence>
<dbReference type="GO" id="GO:0016114">
    <property type="term" value="P:terpenoid biosynthetic process"/>
    <property type="evidence" value="ECO:0007669"/>
    <property type="project" value="UniProtKB-UniRule"/>
</dbReference>
<dbReference type="InterPro" id="IPR006204">
    <property type="entry name" value="GHMP_kinase_N_dom"/>
</dbReference>
<accession>B8I3T3</accession>
<name>B8I3T3_RUMCH</name>
<dbReference type="eggNOG" id="COG1947">
    <property type="taxonomic scope" value="Bacteria"/>
</dbReference>
<reference evidence="12 13" key="1">
    <citation type="submission" date="2009-01" db="EMBL/GenBank/DDBJ databases">
        <title>Complete sequence of Clostridium cellulolyticum H10.</title>
        <authorList>
            <consortium name="US DOE Joint Genome Institute"/>
            <person name="Lucas S."/>
            <person name="Copeland A."/>
            <person name="Lapidus A."/>
            <person name="Glavina del Rio T."/>
            <person name="Dalin E."/>
            <person name="Tice H."/>
            <person name="Bruce D."/>
            <person name="Goodwin L."/>
            <person name="Pitluck S."/>
            <person name="Chertkov O."/>
            <person name="Saunders E."/>
            <person name="Brettin T."/>
            <person name="Detter J.C."/>
            <person name="Han C."/>
            <person name="Larimer F."/>
            <person name="Land M."/>
            <person name="Hauser L."/>
            <person name="Kyrpides N."/>
            <person name="Ivanova N."/>
            <person name="Zhou J."/>
            <person name="Richardson P."/>
        </authorList>
    </citation>
    <scope>NUCLEOTIDE SEQUENCE [LARGE SCALE GENOMIC DNA]</scope>
    <source>
        <strain evidence="13">ATCC 35319 / DSM 5812 / JCM 6584 / H10</strain>
    </source>
</reference>
<keyword evidence="13" id="KW-1185">Reference proteome</keyword>
<dbReference type="InterPro" id="IPR014721">
    <property type="entry name" value="Ribsml_uS5_D2-typ_fold_subgr"/>
</dbReference>
<evidence type="ECO:0000313" key="13">
    <source>
        <dbReference type="Proteomes" id="UP000001349"/>
    </source>
</evidence>
<dbReference type="PIRSF" id="PIRSF010376">
    <property type="entry name" value="IspE"/>
    <property type="match status" value="1"/>
</dbReference>
<organism evidence="12 13">
    <name type="scientific">Ruminiclostridium cellulolyticum (strain ATCC 35319 / DSM 5812 / JCM 6584 / H10)</name>
    <name type="common">Clostridium cellulolyticum</name>
    <dbReference type="NCBI Taxonomy" id="394503"/>
    <lineage>
        <taxon>Bacteria</taxon>
        <taxon>Bacillati</taxon>
        <taxon>Bacillota</taxon>
        <taxon>Clostridia</taxon>
        <taxon>Eubacteriales</taxon>
        <taxon>Oscillospiraceae</taxon>
        <taxon>Ruminiclostridium</taxon>
    </lineage>
</organism>
<dbReference type="Pfam" id="PF08544">
    <property type="entry name" value="GHMP_kinases_C"/>
    <property type="match status" value="1"/>
</dbReference>
<keyword evidence="7 9" id="KW-0067">ATP-binding</keyword>
<evidence type="ECO:0000256" key="7">
    <source>
        <dbReference type="ARBA" id="ARBA00022840"/>
    </source>
</evidence>
<evidence type="ECO:0000256" key="4">
    <source>
        <dbReference type="ARBA" id="ARBA00022679"/>
    </source>
</evidence>
<dbReference type="KEGG" id="cce:Ccel_0022"/>
<evidence type="ECO:0000256" key="3">
    <source>
        <dbReference type="ARBA" id="ARBA00017473"/>
    </source>
</evidence>
<sequence>MITLNAHAKINLSLDVLSKRQDGYHNLKMIMQTLQLHDTITIQEIKSGIEIECEAAYVPNNSSNIAYKAAEKMVVKYGLDAGVRISIDKKIPVAAGLAGGSTDAAAVLKGVNSLFKLGLDQQELMEIGKTIGADIPYCIRGGTALAEGIGELITPLPRMEPIPVLLVKPRFGVSTASVFKSLEIDKITDRPKTELLINALQRKDTHFIANNLCNVLESVTAARYPLIDKIKKDLITKGAIGSIMSGSGPTVFGLFDDTEVAKKAFGILKKSRNDCILTYITND</sequence>
<dbReference type="InterPro" id="IPR020568">
    <property type="entry name" value="Ribosomal_Su5_D2-typ_SF"/>
</dbReference>
<comment type="similarity">
    <text evidence="1 9">Belongs to the GHMP kinase family. IspE subfamily.</text>
</comment>
<evidence type="ECO:0000256" key="1">
    <source>
        <dbReference type="ARBA" id="ARBA00009684"/>
    </source>
</evidence>
<dbReference type="STRING" id="394503.Ccel_0022"/>
<feature type="domain" description="GHMP kinase N-terminal" evidence="10">
    <location>
        <begin position="64"/>
        <end position="142"/>
    </location>
</feature>
<dbReference type="HOGENOM" id="CLU_053057_1_1_9"/>
<dbReference type="InterPro" id="IPR036554">
    <property type="entry name" value="GHMP_kinase_C_sf"/>
</dbReference>
<evidence type="ECO:0000256" key="2">
    <source>
        <dbReference type="ARBA" id="ARBA00012052"/>
    </source>
</evidence>
<feature type="active site" evidence="9">
    <location>
        <position position="9"/>
    </location>
</feature>
<comment type="catalytic activity">
    <reaction evidence="9">
        <text>4-CDP-2-C-methyl-D-erythritol + ATP = 4-CDP-2-C-methyl-D-erythritol 2-phosphate + ADP + H(+)</text>
        <dbReference type="Rhea" id="RHEA:18437"/>
        <dbReference type="ChEBI" id="CHEBI:15378"/>
        <dbReference type="ChEBI" id="CHEBI:30616"/>
        <dbReference type="ChEBI" id="CHEBI:57823"/>
        <dbReference type="ChEBI" id="CHEBI:57919"/>
        <dbReference type="ChEBI" id="CHEBI:456216"/>
        <dbReference type="EC" id="2.7.1.148"/>
    </reaction>
</comment>
<dbReference type="Proteomes" id="UP000001349">
    <property type="component" value="Chromosome"/>
</dbReference>
<dbReference type="GO" id="GO:0005524">
    <property type="term" value="F:ATP binding"/>
    <property type="evidence" value="ECO:0007669"/>
    <property type="project" value="UniProtKB-UniRule"/>
</dbReference>
<dbReference type="AlphaFoldDB" id="B8I3T3"/>
<keyword evidence="6 9" id="KW-0418">Kinase</keyword>
<gene>
    <name evidence="9" type="primary">ispE</name>
    <name evidence="12" type="ordered locus">Ccel_0022</name>
</gene>